<feature type="non-terminal residue" evidence="3">
    <location>
        <position position="1"/>
    </location>
</feature>
<feature type="domain" description="Aminotransferase-like plant mobile" evidence="2">
    <location>
        <begin position="110"/>
        <end position="170"/>
    </location>
</feature>
<evidence type="ECO:0000313" key="4">
    <source>
        <dbReference type="Proteomes" id="UP000824469"/>
    </source>
</evidence>
<dbReference type="Gene3D" id="3.40.50.1820">
    <property type="entry name" value="alpha/beta hydrolase"/>
    <property type="match status" value="1"/>
</dbReference>
<name>A0AA38CKA2_TAXCH</name>
<organism evidence="3 4">
    <name type="scientific">Taxus chinensis</name>
    <name type="common">Chinese yew</name>
    <name type="synonym">Taxus wallichiana var. chinensis</name>
    <dbReference type="NCBI Taxonomy" id="29808"/>
    <lineage>
        <taxon>Eukaryota</taxon>
        <taxon>Viridiplantae</taxon>
        <taxon>Streptophyta</taxon>
        <taxon>Embryophyta</taxon>
        <taxon>Tracheophyta</taxon>
        <taxon>Spermatophyta</taxon>
        <taxon>Pinopsida</taxon>
        <taxon>Pinidae</taxon>
        <taxon>Conifers II</taxon>
        <taxon>Cupressales</taxon>
        <taxon>Taxaceae</taxon>
        <taxon>Taxus</taxon>
    </lineage>
</organism>
<evidence type="ECO:0008006" key="5">
    <source>
        <dbReference type="Google" id="ProtNLM"/>
    </source>
</evidence>
<dbReference type="PANTHER" id="PTHR12482:SF14">
    <property type="entry name" value="LIPASE YOR059C ISOFORM X1"/>
    <property type="match status" value="1"/>
</dbReference>
<dbReference type="PANTHER" id="PTHR12482">
    <property type="entry name" value="LIPASE ROG1-RELATED-RELATED"/>
    <property type="match status" value="1"/>
</dbReference>
<dbReference type="EMBL" id="JAHRHJ020000009">
    <property type="protein sequence ID" value="KAH9300388.1"/>
    <property type="molecule type" value="Genomic_DNA"/>
</dbReference>
<dbReference type="SUPFAM" id="SSF53474">
    <property type="entry name" value="alpha/beta-Hydrolases"/>
    <property type="match status" value="1"/>
</dbReference>
<dbReference type="InterPro" id="IPR029058">
    <property type="entry name" value="AB_hydrolase_fold"/>
</dbReference>
<feature type="domain" description="DUF676" evidence="1">
    <location>
        <begin position="266"/>
        <end position="496"/>
    </location>
</feature>
<gene>
    <name evidence="3" type="ORF">KI387_011971</name>
</gene>
<proteinExistence type="predicted"/>
<dbReference type="InterPro" id="IPR019557">
    <property type="entry name" value="AminoTfrase-like_pln_mobile"/>
</dbReference>
<dbReference type="Proteomes" id="UP000824469">
    <property type="component" value="Unassembled WGS sequence"/>
</dbReference>
<sequence>MREVHWTVRTEVRWRDPGGERSQVDGPTRSGRVSGLVERLEVEVLHGGGRRGVRWTTNTVARRATVEAREKLRMRDRVPPLLLSVRSSVTADEWRHVTDVSLIGMRRYRNIVREPSLMVTLIDRWDTLTNTFHLLMGELTVTLEDVYRILCLPIVGQQVYSISLEASEELMLTIFGEGMLEMSFHSYGINYGLTSPDCYTGTDIGTGTGTVNEKDSGIWSHGTGTGSETLIDMVEYTGCDAEFCDSENGGNDVRMVKEEGDDDKPTPDHLIIMVNGLGGSADNWKFAADKFVKKFPDTVIVHCSERNASMLTLNGVDVMGERLVNEVETVIKCNPGVRKISFISHSVGGLVARYAIGRLYEPPSSDKIMVEPKEQLTNRNAFQYDKEQSSGKIAGLEPVNFITVATPHLGSKGHKQVPFLFGSPFLEKVACLGVHIFLGRTGRHLFLTDSDEGKLPLLRRMVNDCGDLYFMSALRAFKHRIAYSNVCYDHIVGWRTSSIRRASEMPELQLQAPVDETYPHIVNVENENDGSHKPRALVLNGEHAIDPEEEEMVAALTQISWQRVDVSFHQSKQRFDAHSTIQ</sequence>
<protein>
    <recommendedName>
        <fullName evidence="5">DUF676 domain-containing protein</fullName>
    </recommendedName>
</protein>
<evidence type="ECO:0000313" key="3">
    <source>
        <dbReference type="EMBL" id="KAH9300388.1"/>
    </source>
</evidence>
<dbReference type="Pfam" id="PF10536">
    <property type="entry name" value="PMD"/>
    <property type="match status" value="1"/>
</dbReference>
<evidence type="ECO:0000259" key="1">
    <source>
        <dbReference type="Pfam" id="PF05057"/>
    </source>
</evidence>
<keyword evidence="4" id="KW-1185">Reference proteome</keyword>
<dbReference type="InterPro" id="IPR044294">
    <property type="entry name" value="Lipase-like"/>
</dbReference>
<comment type="caution">
    <text evidence="3">The sequence shown here is derived from an EMBL/GenBank/DDBJ whole genome shotgun (WGS) entry which is preliminary data.</text>
</comment>
<dbReference type="AlphaFoldDB" id="A0AA38CKA2"/>
<evidence type="ECO:0000259" key="2">
    <source>
        <dbReference type="Pfam" id="PF10536"/>
    </source>
</evidence>
<accession>A0AA38CKA2</accession>
<dbReference type="Pfam" id="PF05057">
    <property type="entry name" value="DUF676"/>
    <property type="match status" value="1"/>
</dbReference>
<dbReference type="FunFam" id="3.40.50.1820:FF:000180">
    <property type="entry name" value="Putative lipase ROG1"/>
    <property type="match status" value="1"/>
</dbReference>
<dbReference type="InterPro" id="IPR007751">
    <property type="entry name" value="DUF676_lipase-like"/>
</dbReference>
<reference evidence="3 4" key="1">
    <citation type="journal article" date="2021" name="Nat. Plants">
        <title>The Taxus genome provides insights into paclitaxel biosynthesis.</title>
        <authorList>
            <person name="Xiong X."/>
            <person name="Gou J."/>
            <person name="Liao Q."/>
            <person name="Li Y."/>
            <person name="Zhou Q."/>
            <person name="Bi G."/>
            <person name="Li C."/>
            <person name="Du R."/>
            <person name="Wang X."/>
            <person name="Sun T."/>
            <person name="Guo L."/>
            <person name="Liang H."/>
            <person name="Lu P."/>
            <person name="Wu Y."/>
            <person name="Zhang Z."/>
            <person name="Ro D.K."/>
            <person name="Shang Y."/>
            <person name="Huang S."/>
            <person name="Yan J."/>
        </authorList>
    </citation>
    <scope>NUCLEOTIDE SEQUENCE [LARGE SCALE GENOMIC DNA]</scope>
    <source>
        <strain evidence="3">Ta-2019</strain>
    </source>
</reference>